<dbReference type="NCBIfam" id="TIGR00229">
    <property type="entry name" value="sensory_box"/>
    <property type="match status" value="1"/>
</dbReference>
<keyword evidence="3" id="KW-0597">Phosphoprotein</keyword>
<evidence type="ECO:0000256" key="2">
    <source>
        <dbReference type="ARBA" id="ARBA00012438"/>
    </source>
</evidence>
<evidence type="ECO:0000313" key="9">
    <source>
        <dbReference type="EMBL" id="GAG86862.1"/>
    </source>
</evidence>
<reference evidence="9" key="1">
    <citation type="journal article" date="2014" name="Front. Microbiol.">
        <title>High frequency of phylogenetically diverse reductive dehalogenase-homologous genes in deep subseafloor sedimentary metagenomes.</title>
        <authorList>
            <person name="Kawai M."/>
            <person name="Futagami T."/>
            <person name="Toyoda A."/>
            <person name="Takaki Y."/>
            <person name="Nishi S."/>
            <person name="Hori S."/>
            <person name="Arai W."/>
            <person name="Tsubouchi T."/>
            <person name="Morono Y."/>
            <person name="Uchiyama I."/>
            <person name="Ito T."/>
            <person name="Fujiyama A."/>
            <person name="Inagaki F."/>
            <person name="Takami H."/>
        </authorList>
    </citation>
    <scope>NUCLEOTIDE SEQUENCE</scope>
    <source>
        <strain evidence="9">Expedition CK06-06</strain>
    </source>
</reference>
<proteinExistence type="predicted"/>
<evidence type="ECO:0000256" key="1">
    <source>
        <dbReference type="ARBA" id="ARBA00000085"/>
    </source>
</evidence>
<organism evidence="9">
    <name type="scientific">marine sediment metagenome</name>
    <dbReference type="NCBI Taxonomy" id="412755"/>
    <lineage>
        <taxon>unclassified sequences</taxon>
        <taxon>metagenomes</taxon>
        <taxon>ecological metagenomes</taxon>
    </lineage>
</organism>
<dbReference type="EMBL" id="BART01018173">
    <property type="protein sequence ID" value="GAG86862.1"/>
    <property type="molecule type" value="Genomic_DNA"/>
</dbReference>
<dbReference type="InterPro" id="IPR035965">
    <property type="entry name" value="PAS-like_dom_sf"/>
</dbReference>
<protein>
    <recommendedName>
        <fullName evidence="2">histidine kinase</fullName>
        <ecNumber evidence="2">2.7.13.3</ecNumber>
    </recommendedName>
</protein>
<gene>
    <name evidence="9" type="ORF">S01H4_34358</name>
</gene>
<feature type="non-terminal residue" evidence="9">
    <location>
        <position position="169"/>
    </location>
</feature>
<evidence type="ECO:0000259" key="7">
    <source>
        <dbReference type="PROSITE" id="PS50112"/>
    </source>
</evidence>
<keyword evidence="5" id="KW-0418">Kinase</keyword>
<feature type="compositionally biased region" description="Basic and acidic residues" evidence="6">
    <location>
        <begin position="1"/>
        <end position="15"/>
    </location>
</feature>
<dbReference type="InterPro" id="IPR000700">
    <property type="entry name" value="PAS-assoc_C"/>
</dbReference>
<evidence type="ECO:0000256" key="4">
    <source>
        <dbReference type="ARBA" id="ARBA00022679"/>
    </source>
</evidence>
<evidence type="ECO:0000256" key="3">
    <source>
        <dbReference type="ARBA" id="ARBA00022553"/>
    </source>
</evidence>
<comment type="catalytic activity">
    <reaction evidence="1">
        <text>ATP + protein L-histidine = ADP + protein N-phospho-L-histidine.</text>
        <dbReference type="EC" id="2.7.13.3"/>
    </reaction>
</comment>
<dbReference type="InterPro" id="IPR052162">
    <property type="entry name" value="Sensor_kinase/Photoreceptor"/>
</dbReference>
<dbReference type="PROSITE" id="PS50112">
    <property type="entry name" value="PAS"/>
    <property type="match status" value="1"/>
</dbReference>
<dbReference type="Pfam" id="PF13426">
    <property type="entry name" value="PAS_9"/>
    <property type="match status" value="1"/>
</dbReference>
<dbReference type="InterPro" id="IPR000014">
    <property type="entry name" value="PAS"/>
</dbReference>
<sequence>MEKVQAELKRNRKDTLNNTNANRELKEGNISEQKLMESEEKFSKAFHSSPTLMAITRIKDGYFIDVNSTYCQVLGYSREELIGNTSLELDLWVNPEQRSEFKKKLEEFKKINAIDVEVRTKSGEILMMLFSGDIIYLNNEPHLITTAIDITDRIKAEQKLTESESKFRR</sequence>
<dbReference type="PROSITE" id="PS50113">
    <property type="entry name" value="PAC"/>
    <property type="match status" value="1"/>
</dbReference>
<accession>X1C0H9</accession>
<comment type="caution">
    <text evidence="9">The sequence shown here is derived from an EMBL/GenBank/DDBJ whole genome shotgun (WGS) entry which is preliminary data.</text>
</comment>
<evidence type="ECO:0000256" key="5">
    <source>
        <dbReference type="ARBA" id="ARBA00022777"/>
    </source>
</evidence>
<name>X1C0H9_9ZZZZ</name>
<feature type="region of interest" description="Disordered" evidence="6">
    <location>
        <begin position="1"/>
        <end position="29"/>
    </location>
</feature>
<evidence type="ECO:0000256" key="6">
    <source>
        <dbReference type="SAM" id="MobiDB-lite"/>
    </source>
</evidence>
<evidence type="ECO:0000259" key="8">
    <source>
        <dbReference type="PROSITE" id="PS50113"/>
    </source>
</evidence>
<dbReference type="Gene3D" id="3.30.450.20">
    <property type="entry name" value="PAS domain"/>
    <property type="match status" value="1"/>
</dbReference>
<dbReference type="PANTHER" id="PTHR43304">
    <property type="entry name" value="PHYTOCHROME-LIKE PROTEIN CPH1"/>
    <property type="match status" value="1"/>
</dbReference>
<dbReference type="EC" id="2.7.13.3" evidence="2"/>
<dbReference type="SMART" id="SM00091">
    <property type="entry name" value="PAS"/>
    <property type="match status" value="1"/>
</dbReference>
<feature type="domain" description="PAS" evidence="7">
    <location>
        <begin position="38"/>
        <end position="112"/>
    </location>
</feature>
<dbReference type="CDD" id="cd00130">
    <property type="entry name" value="PAS"/>
    <property type="match status" value="1"/>
</dbReference>
<dbReference type="GO" id="GO:0004673">
    <property type="term" value="F:protein histidine kinase activity"/>
    <property type="evidence" value="ECO:0007669"/>
    <property type="project" value="UniProtKB-EC"/>
</dbReference>
<feature type="domain" description="PAC" evidence="8">
    <location>
        <begin position="112"/>
        <end position="162"/>
    </location>
</feature>
<dbReference type="PANTHER" id="PTHR43304:SF1">
    <property type="entry name" value="PAC DOMAIN-CONTAINING PROTEIN"/>
    <property type="match status" value="1"/>
</dbReference>
<keyword evidence="4" id="KW-0808">Transferase</keyword>
<dbReference type="SUPFAM" id="SSF55785">
    <property type="entry name" value="PYP-like sensor domain (PAS domain)"/>
    <property type="match status" value="1"/>
</dbReference>
<dbReference type="AlphaFoldDB" id="X1C0H9"/>